<sequence>MIFQSFGNFRRRVTNSFVGGALYSGFRPPLEIFEYPGKGISIYKRPRYILTRKYLCYTKRGTPDREEFVYQVFVRICLQMPDREIIARMLKYFGSWKGEELLTLVKTQGADWLTMNKNFFFQNASYIKSTKVGIWTELQSSIVERTDQRKSVLKIGFWYGAWKRFLFELFSDQSDNLGVITRESLYDSLELKDVKEDSKEKDSGLDTLLESLRAAIEKYRKDDDSDSDNGAPSGVRK</sequence>
<proteinExistence type="predicted"/>
<gene>
    <name evidence="1" type="primary">ORF237</name>
    <name evidence="1" type="ORF">Lo_spn2Pt0328</name>
</gene>
<name>A0A1Z2R3A8_9ASTR</name>
<evidence type="ECO:0000313" key="1">
    <source>
        <dbReference type="EMBL" id="ASA38192.1"/>
    </source>
</evidence>
<protein>
    <submittedName>
        <fullName evidence="1">Uncharacterized protein</fullName>
    </submittedName>
</protein>
<keyword evidence="1" id="KW-0934">Plastid</keyword>
<dbReference type="EMBL" id="MF061212">
    <property type="protein sequence ID" value="ASA38192.1"/>
    <property type="molecule type" value="Genomic_DNA"/>
</dbReference>
<organism evidence="1">
    <name type="scientific">Lobelia sp. 2 EBK-2017</name>
    <dbReference type="NCBI Taxonomy" id="2010900"/>
    <lineage>
        <taxon>Eukaryota</taxon>
        <taxon>Viridiplantae</taxon>
        <taxon>Streptophyta</taxon>
        <taxon>Embryophyta</taxon>
        <taxon>Tracheophyta</taxon>
        <taxon>Spermatophyta</taxon>
        <taxon>Magnoliopsida</taxon>
        <taxon>eudicotyledons</taxon>
        <taxon>Gunneridae</taxon>
        <taxon>Pentapetalae</taxon>
        <taxon>asterids</taxon>
        <taxon>campanulids</taxon>
        <taxon>Asterales</taxon>
        <taxon>Campanulaceae</taxon>
        <taxon>Lobelia</taxon>
    </lineage>
</organism>
<accession>A0A1Z2R3A8</accession>
<reference evidence="1" key="1">
    <citation type="journal article" date="2017" name="Am. J. Bot.">
        <title>The East Asian origin of the giant lobelias.</title>
        <authorList>
            <person name="Knox E.B."/>
            <person name="Li C."/>
        </authorList>
    </citation>
    <scope>NUCLEOTIDE SEQUENCE</scope>
</reference>
<dbReference type="AlphaFoldDB" id="A0A1Z2R3A8"/>
<geneLocation type="plastid" evidence="1"/>